<evidence type="ECO:0000313" key="2">
    <source>
        <dbReference type="Proteomes" id="UP001147752"/>
    </source>
</evidence>
<proteinExistence type="predicted"/>
<keyword evidence="2" id="KW-1185">Reference proteome</keyword>
<dbReference type="Proteomes" id="UP001147752">
    <property type="component" value="Unassembled WGS sequence"/>
</dbReference>
<dbReference type="RefSeq" id="XP_056576235.1">
    <property type="nucleotide sequence ID" value="XM_056727663.1"/>
</dbReference>
<reference evidence="1" key="1">
    <citation type="submission" date="2022-12" db="EMBL/GenBank/DDBJ databases">
        <authorList>
            <person name="Petersen C."/>
        </authorList>
    </citation>
    <scope>NUCLEOTIDE SEQUENCE</scope>
    <source>
        <strain evidence="1">IBT 3081</strain>
    </source>
</reference>
<organism evidence="1 2">
    <name type="scientific">Penicillium concentricum</name>
    <dbReference type="NCBI Taxonomy" id="293559"/>
    <lineage>
        <taxon>Eukaryota</taxon>
        <taxon>Fungi</taxon>
        <taxon>Dikarya</taxon>
        <taxon>Ascomycota</taxon>
        <taxon>Pezizomycotina</taxon>
        <taxon>Eurotiomycetes</taxon>
        <taxon>Eurotiomycetidae</taxon>
        <taxon>Eurotiales</taxon>
        <taxon>Aspergillaceae</taxon>
        <taxon>Penicillium</taxon>
    </lineage>
</organism>
<dbReference type="EMBL" id="JAPZBT010000004">
    <property type="protein sequence ID" value="KAJ5360749.1"/>
    <property type="molecule type" value="Genomic_DNA"/>
</dbReference>
<name>A0A9W9RK53_9EURO</name>
<sequence>MAAHHASRVKIPPAILENKLSLARRLPELSEPQLRECLDHTIRDNCDIRHFYDVMLNAISSNKVYLVKELLRYKLPISPIYILEAINAKAKDILASFFDNGWDINTLMSGMEPPILTYADLLTVSLLLYRSGDIRIGQLIYNAIHRKSDTLKVVEILINRGAPFNSLLYQDHQYSQNMFPFMTKTPLHTVVALS</sequence>
<protein>
    <submittedName>
        <fullName evidence="1">Uncharacterized protein</fullName>
    </submittedName>
</protein>
<evidence type="ECO:0000313" key="1">
    <source>
        <dbReference type="EMBL" id="KAJ5360749.1"/>
    </source>
</evidence>
<reference evidence="1" key="2">
    <citation type="journal article" date="2023" name="IMA Fungus">
        <title>Comparative genomic study of the Penicillium genus elucidates a diverse pangenome and 15 lateral gene transfer events.</title>
        <authorList>
            <person name="Petersen C."/>
            <person name="Sorensen T."/>
            <person name="Nielsen M.R."/>
            <person name="Sondergaard T.E."/>
            <person name="Sorensen J.L."/>
            <person name="Fitzpatrick D.A."/>
            <person name="Frisvad J.C."/>
            <person name="Nielsen K.L."/>
        </authorList>
    </citation>
    <scope>NUCLEOTIDE SEQUENCE</scope>
    <source>
        <strain evidence="1">IBT 3081</strain>
    </source>
</reference>
<comment type="caution">
    <text evidence="1">The sequence shown here is derived from an EMBL/GenBank/DDBJ whole genome shotgun (WGS) entry which is preliminary data.</text>
</comment>
<dbReference type="GeneID" id="81466846"/>
<dbReference type="OrthoDB" id="426293at2759"/>
<gene>
    <name evidence="1" type="ORF">N7517_009940</name>
</gene>
<dbReference type="AlphaFoldDB" id="A0A9W9RK53"/>
<accession>A0A9W9RK53</accession>